<dbReference type="InterPro" id="IPR036388">
    <property type="entry name" value="WH-like_DNA-bd_sf"/>
</dbReference>
<dbReference type="InterPro" id="IPR013324">
    <property type="entry name" value="RNA_pol_sigma_r3/r4-like"/>
</dbReference>
<evidence type="ECO:0000259" key="7">
    <source>
        <dbReference type="Pfam" id="PF08281"/>
    </source>
</evidence>
<dbReference type="Proteomes" id="UP001221686">
    <property type="component" value="Unassembled WGS sequence"/>
</dbReference>
<evidence type="ECO:0000259" key="6">
    <source>
        <dbReference type="Pfam" id="PF04542"/>
    </source>
</evidence>
<dbReference type="InterPro" id="IPR013325">
    <property type="entry name" value="RNA_pol_sigma_r2"/>
</dbReference>
<dbReference type="NCBIfam" id="TIGR02937">
    <property type="entry name" value="sigma70-ECF"/>
    <property type="match status" value="1"/>
</dbReference>
<keyword evidence="5" id="KW-0804">Transcription</keyword>
<protein>
    <submittedName>
        <fullName evidence="8">Sigma-70 family RNA polymerase sigma factor</fullName>
    </submittedName>
</protein>
<dbReference type="Gene3D" id="1.10.1740.10">
    <property type="match status" value="1"/>
</dbReference>
<keyword evidence="4" id="KW-0238">DNA-binding</keyword>
<dbReference type="Gene3D" id="1.10.10.10">
    <property type="entry name" value="Winged helix-like DNA-binding domain superfamily/Winged helix DNA-binding domain"/>
    <property type="match status" value="1"/>
</dbReference>
<dbReference type="InterPro" id="IPR007627">
    <property type="entry name" value="RNA_pol_sigma70_r2"/>
</dbReference>
<dbReference type="SUPFAM" id="SSF88946">
    <property type="entry name" value="Sigma2 domain of RNA polymerase sigma factors"/>
    <property type="match status" value="1"/>
</dbReference>
<comment type="similarity">
    <text evidence="1">Belongs to the sigma-70 factor family. ECF subfamily.</text>
</comment>
<dbReference type="InterPro" id="IPR014284">
    <property type="entry name" value="RNA_pol_sigma-70_dom"/>
</dbReference>
<evidence type="ECO:0000256" key="4">
    <source>
        <dbReference type="ARBA" id="ARBA00023125"/>
    </source>
</evidence>
<dbReference type="PANTHER" id="PTHR43133:SF8">
    <property type="entry name" value="RNA POLYMERASE SIGMA FACTOR HI_1459-RELATED"/>
    <property type="match status" value="1"/>
</dbReference>
<dbReference type="InterPro" id="IPR039425">
    <property type="entry name" value="RNA_pol_sigma-70-like"/>
</dbReference>
<dbReference type="EMBL" id="JAQNDL010000003">
    <property type="protein sequence ID" value="MDC0721152.1"/>
    <property type="molecule type" value="Genomic_DNA"/>
</dbReference>
<dbReference type="SUPFAM" id="SSF88659">
    <property type="entry name" value="Sigma3 and sigma4 domains of RNA polymerase sigma factors"/>
    <property type="match status" value="1"/>
</dbReference>
<keyword evidence="9" id="KW-1185">Reference proteome</keyword>
<feature type="domain" description="RNA polymerase sigma factor 70 region 4 type 2" evidence="7">
    <location>
        <begin position="121"/>
        <end position="172"/>
    </location>
</feature>
<evidence type="ECO:0000256" key="2">
    <source>
        <dbReference type="ARBA" id="ARBA00023015"/>
    </source>
</evidence>
<accession>A0ABT5E5L6</accession>
<evidence type="ECO:0000313" key="8">
    <source>
        <dbReference type="EMBL" id="MDC0721152.1"/>
    </source>
</evidence>
<evidence type="ECO:0000313" key="9">
    <source>
        <dbReference type="Proteomes" id="UP001221686"/>
    </source>
</evidence>
<reference evidence="8 9" key="1">
    <citation type="submission" date="2022-11" db="EMBL/GenBank/DDBJ databases">
        <title>Minimal conservation of predation-associated metabolite biosynthetic gene clusters underscores biosynthetic potential of Myxococcota including descriptions for ten novel species: Archangium lansinium sp. nov., Myxococcus landrumus sp. nov., Nannocystis bai.</title>
        <authorList>
            <person name="Ahearne A."/>
            <person name="Stevens C."/>
            <person name="Dowd S."/>
        </authorList>
    </citation>
    <scope>NUCLEOTIDE SEQUENCE [LARGE SCALE GENOMIC DNA]</scope>
    <source>
        <strain evidence="8 9">BB15-2</strain>
    </source>
</reference>
<keyword evidence="3" id="KW-0731">Sigma factor</keyword>
<feature type="domain" description="RNA polymerase sigma-70 region 2" evidence="6">
    <location>
        <begin position="23"/>
        <end position="87"/>
    </location>
</feature>
<dbReference type="PANTHER" id="PTHR43133">
    <property type="entry name" value="RNA POLYMERASE ECF-TYPE SIGMA FACTO"/>
    <property type="match status" value="1"/>
</dbReference>
<dbReference type="RefSeq" id="WP_272089652.1">
    <property type="nucleotide sequence ID" value="NZ_JAQNDL010000003.1"/>
</dbReference>
<dbReference type="Pfam" id="PF04542">
    <property type="entry name" value="Sigma70_r2"/>
    <property type="match status" value="1"/>
</dbReference>
<dbReference type="Pfam" id="PF08281">
    <property type="entry name" value="Sigma70_r4_2"/>
    <property type="match status" value="1"/>
</dbReference>
<dbReference type="InterPro" id="IPR013249">
    <property type="entry name" value="RNA_pol_sigma70_r4_t2"/>
</dbReference>
<evidence type="ECO:0000256" key="1">
    <source>
        <dbReference type="ARBA" id="ARBA00010641"/>
    </source>
</evidence>
<evidence type="ECO:0000256" key="5">
    <source>
        <dbReference type="ARBA" id="ARBA00023163"/>
    </source>
</evidence>
<proteinExistence type="inferred from homology"/>
<comment type="caution">
    <text evidence="8">The sequence shown here is derived from an EMBL/GenBank/DDBJ whole genome shotgun (WGS) entry which is preliminary data.</text>
</comment>
<organism evidence="8 9">
    <name type="scientific">Nannocystis bainbridge</name>
    <dbReference type="NCBI Taxonomy" id="2995303"/>
    <lineage>
        <taxon>Bacteria</taxon>
        <taxon>Pseudomonadati</taxon>
        <taxon>Myxococcota</taxon>
        <taxon>Polyangia</taxon>
        <taxon>Nannocystales</taxon>
        <taxon>Nannocystaceae</taxon>
        <taxon>Nannocystis</taxon>
    </lineage>
</organism>
<dbReference type="CDD" id="cd06171">
    <property type="entry name" value="Sigma70_r4"/>
    <property type="match status" value="1"/>
</dbReference>
<evidence type="ECO:0000256" key="3">
    <source>
        <dbReference type="ARBA" id="ARBA00023082"/>
    </source>
</evidence>
<gene>
    <name evidence="8" type="ORF">POL25_29875</name>
</gene>
<sequence>MLDDDVGLLDAWKAGDRKAGAALFERHYPSVLRFFHNKAGEQGKDLIQRTFLRCLEARDRILPGSSFRAYLFGVARNVLLEHFRGVKRDGQRFDGMVTTIQDVSPHPTPSSMLSRKREVRLLLAALRRIPIELQMALELFYWEDMSAGEIAGVFDLPEGTIRTRLRRARQLLERELEAIAASPAEFHSTLTGLADWAKHVRDELAGDRGARAT</sequence>
<keyword evidence="2" id="KW-0805">Transcription regulation</keyword>
<name>A0ABT5E5L6_9BACT</name>